<organism evidence="2 3">
    <name type="scientific">Crepidotus variabilis</name>
    <dbReference type="NCBI Taxonomy" id="179855"/>
    <lineage>
        <taxon>Eukaryota</taxon>
        <taxon>Fungi</taxon>
        <taxon>Dikarya</taxon>
        <taxon>Basidiomycota</taxon>
        <taxon>Agaricomycotina</taxon>
        <taxon>Agaricomycetes</taxon>
        <taxon>Agaricomycetidae</taxon>
        <taxon>Agaricales</taxon>
        <taxon>Agaricineae</taxon>
        <taxon>Crepidotaceae</taxon>
        <taxon>Crepidotus</taxon>
    </lineage>
</organism>
<comment type="caution">
    <text evidence="2">The sequence shown here is derived from an EMBL/GenBank/DDBJ whole genome shotgun (WGS) entry which is preliminary data.</text>
</comment>
<accession>A0A9P6EP29</accession>
<proteinExistence type="predicted"/>
<name>A0A9P6EP29_9AGAR</name>
<feature type="region of interest" description="Disordered" evidence="1">
    <location>
        <begin position="428"/>
        <end position="482"/>
    </location>
</feature>
<feature type="compositionally biased region" description="Polar residues" evidence="1">
    <location>
        <begin position="147"/>
        <end position="162"/>
    </location>
</feature>
<sequence>MSLVQKHELSVRLDKGSNMQMPIVYVVPPEEDQSPPWCFFDAQNPALSRVIERPETPEIAVVAYGSSSIDAVVMGAPSSNTSVLEALADEHYDQGEDTESEYDNEPDQVSSGPKRSARDAANDSDVVEVVKVRRRDSKGQVADSARHQASQPVRTKTLTSRASRAFKSFKGTLKSKPRTNEVSSASSSRSSTQNETDFLEQVPQGALPRSQTPTATSRGPRIFSGLFNPPPLNQRTSVSNFEEQPPASPTYPTTTHTSESSASTSNTNHLPHRGSLYDPALQDAVRLQAASPAFTTASRKSFRRFSKLNLNRLFTFGGNTPPSHPIDPSPIAVEEPETEPTTPTLRSVASTPFSSNSSNSGPETPTSAEYQMPIRRSSASGKEERPMSPASPTHQPTEIPVFDTLDTMFESNNGLNLGLGLGIDLDSAVTSSPRHPSSRQAPPAPRRSSSSSMWDAITPKRLSKSSGRQPSPVEDDEDEDGFKSLDIHLDSLHFDDLSFDADRFTFN</sequence>
<feature type="compositionally biased region" description="Acidic residues" evidence="1">
    <location>
        <begin position="95"/>
        <end position="106"/>
    </location>
</feature>
<feature type="region of interest" description="Disordered" evidence="1">
    <location>
        <begin position="315"/>
        <end position="398"/>
    </location>
</feature>
<reference evidence="2" key="1">
    <citation type="submission" date="2020-11" db="EMBL/GenBank/DDBJ databases">
        <authorList>
            <consortium name="DOE Joint Genome Institute"/>
            <person name="Ahrendt S."/>
            <person name="Riley R."/>
            <person name="Andreopoulos W."/>
            <person name="Labutti K."/>
            <person name="Pangilinan J."/>
            <person name="Ruiz-Duenas F.J."/>
            <person name="Barrasa J.M."/>
            <person name="Sanchez-Garcia M."/>
            <person name="Camarero S."/>
            <person name="Miyauchi S."/>
            <person name="Serrano A."/>
            <person name="Linde D."/>
            <person name="Babiker R."/>
            <person name="Drula E."/>
            <person name="Ayuso-Fernandez I."/>
            <person name="Pacheco R."/>
            <person name="Padilla G."/>
            <person name="Ferreira P."/>
            <person name="Barriuso J."/>
            <person name="Kellner H."/>
            <person name="Castanera R."/>
            <person name="Alfaro M."/>
            <person name="Ramirez L."/>
            <person name="Pisabarro A.G."/>
            <person name="Kuo A."/>
            <person name="Tritt A."/>
            <person name="Lipzen A."/>
            <person name="He G."/>
            <person name="Yan M."/>
            <person name="Ng V."/>
            <person name="Cullen D."/>
            <person name="Martin F."/>
            <person name="Rosso M.-N."/>
            <person name="Henrissat B."/>
            <person name="Hibbett D."/>
            <person name="Martinez A.T."/>
            <person name="Grigoriev I.V."/>
        </authorList>
    </citation>
    <scope>NUCLEOTIDE SEQUENCE</scope>
    <source>
        <strain evidence="2">CBS 506.95</strain>
    </source>
</reference>
<dbReference type="EMBL" id="MU157828">
    <property type="protein sequence ID" value="KAF9533351.1"/>
    <property type="molecule type" value="Genomic_DNA"/>
</dbReference>
<dbReference type="Proteomes" id="UP000807306">
    <property type="component" value="Unassembled WGS sequence"/>
</dbReference>
<keyword evidence="3" id="KW-1185">Reference proteome</keyword>
<protein>
    <submittedName>
        <fullName evidence="2">Uncharacterized protein</fullName>
    </submittedName>
</protein>
<feature type="compositionally biased region" description="Low complexity" evidence="1">
    <location>
        <begin position="431"/>
        <end position="452"/>
    </location>
</feature>
<gene>
    <name evidence="2" type="ORF">CPB83DRAFT_845118</name>
</gene>
<evidence type="ECO:0000256" key="1">
    <source>
        <dbReference type="SAM" id="MobiDB-lite"/>
    </source>
</evidence>
<dbReference type="AlphaFoldDB" id="A0A9P6EP29"/>
<feature type="compositionally biased region" description="Polar residues" evidence="1">
    <location>
        <begin position="233"/>
        <end position="242"/>
    </location>
</feature>
<evidence type="ECO:0000313" key="3">
    <source>
        <dbReference type="Proteomes" id="UP000807306"/>
    </source>
</evidence>
<feature type="region of interest" description="Disordered" evidence="1">
    <location>
        <begin position="93"/>
        <end position="276"/>
    </location>
</feature>
<dbReference type="OrthoDB" id="3066311at2759"/>
<feature type="compositionally biased region" description="Low complexity" evidence="1">
    <location>
        <begin position="339"/>
        <end position="367"/>
    </location>
</feature>
<feature type="compositionally biased region" description="Low complexity" evidence="1">
    <location>
        <begin position="253"/>
        <end position="267"/>
    </location>
</feature>
<evidence type="ECO:0000313" key="2">
    <source>
        <dbReference type="EMBL" id="KAF9533351.1"/>
    </source>
</evidence>